<sequence>MDIGVVKINEIDLPAIDEAFLDSAPSTTQREGMVLKASIGDGDPVALKVFWRAKRPTQPSSTGPEPMFLDRPFEDECVTAALLEKMKWAMVDDDTKAVAGANRTIAIRCGPRTAAEAISNLRTFSDEARQSSKTIAKQPD</sequence>
<reference evidence="1 2" key="1">
    <citation type="journal article" date="2025" name="Microbiol. Resour. Announc.">
        <title>Draft genome sequences for Neonectria magnoliae and Neonectria punicea, canker pathogens of Liriodendron tulipifera and Acer saccharum in West Virginia.</title>
        <authorList>
            <person name="Petronek H.M."/>
            <person name="Kasson M.T."/>
            <person name="Metheny A.M."/>
            <person name="Stauder C.M."/>
            <person name="Lovett B."/>
            <person name="Lynch S.C."/>
            <person name="Garnas J.R."/>
            <person name="Kasson L.R."/>
            <person name="Stajich J.E."/>
        </authorList>
    </citation>
    <scope>NUCLEOTIDE SEQUENCE [LARGE SCALE GENOMIC DNA]</scope>
    <source>
        <strain evidence="1 2">NRRL 64653</strain>
    </source>
</reference>
<protein>
    <submittedName>
        <fullName evidence="1">Uncharacterized protein</fullName>
    </submittedName>
</protein>
<evidence type="ECO:0000313" key="1">
    <source>
        <dbReference type="EMBL" id="KAK7408899.1"/>
    </source>
</evidence>
<organism evidence="1 2">
    <name type="scientific">Neonectria punicea</name>
    <dbReference type="NCBI Taxonomy" id="979145"/>
    <lineage>
        <taxon>Eukaryota</taxon>
        <taxon>Fungi</taxon>
        <taxon>Dikarya</taxon>
        <taxon>Ascomycota</taxon>
        <taxon>Pezizomycotina</taxon>
        <taxon>Sordariomycetes</taxon>
        <taxon>Hypocreomycetidae</taxon>
        <taxon>Hypocreales</taxon>
        <taxon>Nectriaceae</taxon>
        <taxon>Neonectria</taxon>
    </lineage>
</organism>
<gene>
    <name evidence="1" type="ORF">QQX98_008903</name>
</gene>
<dbReference type="Proteomes" id="UP001498476">
    <property type="component" value="Unassembled WGS sequence"/>
</dbReference>
<name>A0ABR1GU07_9HYPO</name>
<dbReference type="EMBL" id="JAZAVJ010000169">
    <property type="protein sequence ID" value="KAK7408899.1"/>
    <property type="molecule type" value="Genomic_DNA"/>
</dbReference>
<comment type="caution">
    <text evidence="1">The sequence shown here is derived from an EMBL/GenBank/DDBJ whole genome shotgun (WGS) entry which is preliminary data.</text>
</comment>
<proteinExistence type="predicted"/>
<evidence type="ECO:0000313" key="2">
    <source>
        <dbReference type="Proteomes" id="UP001498476"/>
    </source>
</evidence>
<keyword evidence="2" id="KW-1185">Reference proteome</keyword>
<accession>A0ABR1GU07</accession>